<comment type="caution">
    <text evidence="1">The sequence shown here is derived from an EMBL/GenBank/DDBJ whole genome shotgun (WGS) entry which is preliminary data.</text>
</comment>
<gene>
    <name evidence="1" type="ORF">EYF80_025177</name>
</gene>
<evidence type="ECO:0000313" key="2">
    <source>
        <dbReference type="Proteomes" id="UP000314294"/>
    </source>
</evidence>
<organism evidence="1 2">
    <name type="scientific">Liparis tanakae</name>
    <name type="common">Tanaka's snailfish</name>
    <dbReference type="NCBI Taxonomy" id="230148"/>
    <lineage>
        <taxon>Eukaryota</taxon>
        <taxon>Metazoa</taxon>
        <taxon>Chordata</taxon>
        <taxon>Craniata</taxon>
        <taxon>Vertebrata</taxon>
        <taxon>Euteleostomi</taxon>
        <taxon>Actinopterygii</taxon>
        <taxon>Neopterygii</taxon>
        <taxon>Teleostei</taxon>
        <taxon>Neoteleostei</taxon>
        <taxon>Acanthomorphata</taxon>
        <taxon>Eupercaria</taxon>
        <taxon>Perciformes</taxon>
        <taxon>Cottioidei</taxon>
        <taxon>Cottales</taxon>
        <taxon>Liparidae</taxon>
        <taxon>Liparis</taxon>
    </lineage>
</organism>
<dbReference type="Proteomes" id="UP000314294">
    <property type="component" value="Unassembled WGS sequence"/>
</dbReference>
<accession>A0A4Z2HG84</accession>
<name>A0A4Z2HG84_9TELE</name>
<dbReference type="AlphaFoldDB" id="A0A4Z2HG84"/>
<evidence type="ECO:0000313" key="1">
    <source>
        <dbReference type="EMBL" id="TNN64550.1"/>
    </source>
</evidence>
<reference evidence="1 2" key="1">
    <citation type="submission" date="2019-03" db="EMBL/GenBank/DDBJ databases">
        <title>First draft genome of Liparis tanakae, snailfish: a comprehensive survey of snailfish specific genes.</title>
        <authorList>
            <person name="Kim W."/>
            <person name="Song I."/>
            <person name="Jeong J.-H."/>
            <person name="Kim D."/>
            <person name="Kim S."/>
            <person name="Ryu S."/>
            <person name="Song J.Y."/>
            <person name="Lee S.K."/>
        </authorList>
    </citation>
    <scope>NUCLEOTIDE SEQUENCE [LARGE SCALE GENOMIC DNA]</scope>
    <source>
        <tissue evidence="1">Muscle</tissue>
    </source>
</reference>
<sequence length="75" mass="8022">MPWESPSRHSPCNLPTPLCCGVARPLLPPLRHSPSPYSQHLHHFNPFDPNPVCFPVSTAPGDYILPASVAVAAAG</sequence>
<proteinExistence type="predicted"/>
<keyword evidence="2" id="KW-1185">Reference proteome</keyword>
<dbReference type="EMBL" id="SRLO01000250">
    <property type="protein sequence ID" value="TNN64550.1"/>
    <property type="molecule type" value="Genomic_DNA"/>
</dbReference>
<protein>
    <submittedName>
        <fullName evidence="1">Uncharacterized protein</fullName>
    </submittedName>
</protein>